<feature type="compositionally biased region" description="Gly residues" evidence="4">
    <location>
        <begin position="428"/>
        <end position="462"/>
    </location>
</feature>
<dbReference type="CDD" id="cd08506">
    <property type="entry name" value="PBP2_clavulanate_OppA2"/>
    <property type="match status" value="1"/>
</dbReference>
<feature type="region of interest" description="Disordered" evidence="4">
    <location>
        <begin position="416"/>
        <end position="463"/>
    </location>
</feature>
<dbReference type="Gene3D" id="3.40.190.10">
    <property type="entry name" value="Periplasmic binding protein-like II"/>
    <property type="match status" value="1"/>
</dbReference>
<dbReference type="Pfam" id="PF00496">
    <property type="entry name" value="SBP_bac_5"/>
    <property type="match status" value="1"/>
</dbReference>
<dbReference type="Gene3D" id="3.30.200.20">
    <property type="entry name" value="Phosphorylase Kinase, domain 1"/>
    <property type="match status" value="1"/>
</dbReference>
<dbReference type="RefSeq" id="WP_190040940.1">
    <property type="nucleotide sequence ID" value="NZ_BNBE01000001.1"/>
</dbReference>
<evidence type="ECO:0000259" key="6">
    <source>
        <dbReference type="PROSITE" id="PS50011"/>
    </source>
</evidence>
<keyword evidence="8" id="KW-1185">Reference proteome</keyword>
<gene>
    <name evidence="7" type="ORF">GCM10017667_10780</name>
</gene>
<evidence type="ECO:0000313" key="8">
    <source>
        <dbReference type="Proteomes" id="UP000632849"/>
    </source>
</evidence>
<proteinExistence type="predicted"/>
<keyword evidence="1 3" id="KW-0547">Nucleotide-binding</keyword>
<dbReference type="InterPro" id="IPR017441">
    <property type="entry name" value="Protein_kinase_ATP_BS"/>
</dbReference>
<feature type="region of interest" description="Disordered" evidence="4">
    <location>
        <begin position="282"/>
        <end position="350"/>
    </location>
</feature>
<dbReference type="Proteomes" id="UP000632849">
    <property type="component" value="Unassembled WGS sequence"/>
</dbReference>
<reference evidence="7" key="2">
    <citation type="submission" date="2020-09" db="EMBL/GenBank/DDBJ databases">
        <authorList>
            <person name="Sun Q."/>
            <person name="Ohkuma M."/>
        </authorList>
    </citation>
    <scope>NUCLEOTIDE SEQUENCE</scope>
    <source>
        <strain evidence="7">JCM 4122</strain>
    </source>
</reference>
<evidence type="ECO:0000256" key="3">
    <source>
        <dbReference type="PROSITE-ProRule" id="PRU10141"/>
    </source>
</evidence>
<sequence>MGRYRILARLGAGGMGRVYLGRSTSGRMVAVKVVRAELAEDPEFQRRFVREVEAARRVTGFFTAAVVDADPLGSPPWLATAHVPGPSLEAAVRAHGGWPRRSLLYLGAGLVEALEAIHGTGLVHRDLKPSNVLIAADGPRVIDFGISILAESSVLTQAGMVIGTPGFMSPEQVAGSAVGPASDVFSLGAVLAFAACGVGPFGTGSAHSVNFRAVYSEPDLRLLPPGTDFVARCLEKDPARRPTVPELLAEFAGLLGEGSGHTYGGGHAQQTDWLPEAVAASLAASGSGGPPAGPAPAPAPGAPAPAPDAATPASDPRVPLAKGPAAPPAMPSTPPAMPSTPPPSLPATPPAIPVPVGVPLAGNPYAVTAPGPYPPGPDGARARTPGRARGRRLLAIALGVVLLAGGVTAVILRQKDDPAGKKDQQSQGDGGQKGAGTDGGTDGGKGGQKGEGATGSTGGFDGAVGKVVNASDKKGGTLRLVSSSDADSWDPARSYYGWVWNIQRLYARTLMTYAAAPGEDGLAVVPDLAAAPPEVSADGRTYTFRLRPGMKFEDGTPITAADVKYGVERVFSTDVAGGPTYLVDVLDQKQGYRGPYKDTGTSGLRSVETPDDLTIVFRLAEADSRFPYLLTMGATAPVPRRHDTAARYGTRPMASGPYRFSSYQPDRSLVLVRNEHWDRATDPLRKALPDRVELTITTDQDKVDQQLLAGTADLDASQLGLTQATAARVLGDPKLKAQVDNPYSGYIRMAAMISDVAPFDDLDCRKAVVYAAGTEALRTARGGPAFASLQGSMLPPTVRGADSYDPFGLTGGKPRKEEAERALRACGKPGGFTTKVALNSNNPKDSAAFTALQNDLKAVGIRLEAVRFDSVPAYYAALGSPKIQREKGIGMLMLGWGADFPTGAGFLQPLADSALTRTEGNSNYARVKDPAIDELFRKASAETDDAEANRIHRQINHRLTDGAHYLPLTAEKTVNYRHPRLTNVYVHEAFNLVDVQALGLGEEP</sequence>
<dbReference type="CDD" id="cd14014">
    <property type="entry name" value="STKc_PknB_like"/>
    <property type="match status" value="1"/>
</dbReference>
<dbReference type="InterPro" id="IPR008271">
    <property type="entry name" value="Ser/Thr_kinase_AS"/>
</dbReference>
<name>A0A919BD66_STRFL</name>
<dbReference type="InterPro" id="IPR000914">
    <property type="entry name" value="SBP_5_dom"/>
</dbReference>
<evidence type="ECO:0000313" key="7">
    <source>
        <dbReference type="EMBL" id="GHF84482.1"/>
    </source>
</evidence>
<dbReference type="PANTHER" id="PTHR30290">
    <property type="entry name" value="PERIPLASMIC BINDING COMPONENT OF ABC TRANSPORTER"/>
    <property type="match status" value="1"/>
</dbReference>
<feature type="compositionally biased region" description="Low complexity" evidence="4">
    <location>
        <begin position="307"/>
        <end position="316"/>
    </location>
</feature>
<evidence type="ECO:0000256" key="5">
    <source>
        <dbReference type="SAM" id="Phobius"/>
    </source>
</evidence>
<dbReference type="GO" id="GO:0005524">
    <property type="term" value="F:ATP binding"/>
    <property type="evidence" value="ECO:0007669"/>
    <property type="project" value="UniProtKB-UniRule"/>
</dbReference>
<accession>A0A919BD66</accession>
<protein>
    <recommendedName>
        <fullName evidence="6">Protein kinase domain-containing protein</fullName>
    </recommendedName>
</protein>
<dbReference type="AlphaFoldDB" id="A0A919BD66"/>
<feature type="compositionally biased region" description="Pro residues" evidence="4">
    <location>
        <begin position="291"/>
        <end position="306"/>
    </location>
</feature>
<feature type="domain" description="Protein kinase" evidence="6">
    <location>
        <begin position="4"/>
        <end position="264"/>
    </location>
</feature>
<dbReference type="EMBL" id="BNBE01000001">
    <property type="protein sequence ID" value="GHF84482.1"/>
    <property type="molecule type" value="Genomic_DNA"/>
</dbReference>
<organism evidence="7 8">
    <name type="scientific">Streptomyces filamentosus</name>
    <name type="common">Streptomyces roseosporus</name>
    <dbReference type="NCBI Taxonomy" id="67294"/>
    <lineage>
        <taxon>Bacteria</taxon>
        <taxon>Bacillati</taxon>
        <taxon>Actinomycetota</taxon>
        <taxon>Actinomycetes</taxon>
        <taxon>Kitasatosporales</taxon>
        <taxon>Streptomycetaceae</taxon>
        <taxon>Streptomyces</taxon>
    </lineage>
</organism>
<keyword evidence="5" id="KW-0472">Membrane</keyword>
<dbReference type="Gene3D" id="1.10.510.10">
    <property type="entry name" value="Transferase(Phosphotransferase) domain 1"/>
    <property type="match status" value="1"/>
</dbReference>
<dbReference type="SUPFAM" id="SSF53850">
    <property type="entry name" value="Periplasmic binding protein-like II"/>
    <property type="match status" value="1"/>
</dbReference>
<evidence type="ECO:0000256" key="2">
    <source>
        <dbReference type="ARBA" id="ARBA00022840"/>
    </source>
</evidence>
<reference evidence="7" key="1">
    <citation type="journal article" date="2014" name="Int. J. Syst. Evol. Microbiol.">
        <title>Complete genome sequence of Corynebacterium casei LMG S-19264T (=DSM 44701T), isolated from a smear-ripened cheese.</title>
        <authorList>
            <consortium name="US DOE Joint Genome Institute (JGI-PGF)"/>
            <person name="Walter F."/>
            <person name="Albersmeier A."/>
            <person name="Kalinowski J."/>
            <person name="Ruckert C."/>
        </authorList>
    </citation>
    <scope>NUCLEOTIDE SEQUENCE</scope>
    <source>
        <strain evidence="7">JCM 4122</strain>
    </source>
</reference>
<feature type="compositionally biased region" description="Pro residues" evidence="4">
    <location>
        <begin position="325"/>
        <end position="350"/>
    </location>
</feature>
<dbReference type="GO" id="GO:0015833">
    <property type="term" value="P:peptide transport"/>
    <property type="evidence" value="ECO:0007669"/>
    <property type="project" value="TreeGrafter"/>
</dbReference>
<feature type="transmembrane region" description="Helical" evidence="5">
    <location>
        <begin position="393"/>
        <end position="412"/>
    </location>
</feature>
<dbReference type="GO" id="GO:1904680">
    <property type="term" value="F:peptide transmembrane transporter activity"/>
    <property type="evidence" value="ECO:0007669"/>
    <property type="project" value="TreeGrafter"/>
</dbReference>
<dbReference type="GO" id="GO:0004672">
    <property type="term" value="F:protein kinase activity"/>
    <property type="evidence" value="ECO:0007669"/>
    <property type="project" value="InterPro"/>
</dbReference>
<dbReference type="PROSITE" id="PS00108">
    <property type="entry name" value="PROTEIN_KINASE_ST"/>
    <property type="match status" value="1"/>
</dbReference>
<evidence type="ECO:0000256" key="1">
    <source>
        <dbReference type="ARBA" id="ARBA00022741"/>
    </source>
</evidence>
<dbReference type="InterPro" id="IPR039424">
    <property type="entry name" value="SBP_5"/>
</dbReference>
<dbReference type="Gene3D" id="3.10.105.10">
    <property type="entry name" value="Dipeptide-binding Protein, Domain 3"/>
    <property type="match status" value="1"/>
</dbReference>
<evidence type="ECO:0000256" key="4">
    <source>
        <dbReference type="SAM" id="MobiDB-lite"/>
    </source>
</evidence>
<dbReference type="SUPFAM" id="SSF56112">
    <property type="entry name" value="Protein kinase-like (PK-like)"/>
    <property type="match status" value="1"/>
</dbReference>
<dbReference type="InterPro" id="IPR000719">
    <property type="entry name" value="Prot_kinase_dom"/>
</dbReference>
<dbReference type="PROSITE" id="PS00107">
    <property type="entry name" value="PROTEIN_KINASE_ATP"/>
    <property type="match status" value="1"/>
</dbReference>
<dbReference type="InterPro" id="IPR011009">
    <property type="entry name" value="Kinase-like_dom_sf"/>
</dbReference>
<dbReference type="SMART" id="SM00220">
    <property type="entry name" value="S_TKc"/>
    <property type="match status" value="1"/>
</dbReference>
<feature type="binding site" evidence="3">
    <location>
        <position position="32"/>
    </location>
    <ligand>
        <name>ATP</name>
        <dbReference type="ChEBI" id="CHEBI:30616"/>
    </ligand>
</feature>
<keyword evidence="5" id="KW-0812">Transmembrane</keyword>
<dbReference type="PANTHER" id="PTHR30290:SF83">
    <property type="entry name" value="ABC TRANSPORTER SUBSTRATE-BINDING PROTEIN"/>
    <property type="match status" value="1"/>
</dbReference>
<dbReference type="Pfam" id="PF00069">
    <property type="entry name" value="Pkinase"/>
    <property type="match status" value="1"/>
</dbReference>
<keyword evidence="5" id="KW-1133">Transmembrane helix</keyword>
<comment type="caution">
    <text evidence="7">The sequence shown here is derived from an EMBL/GenBank/DDBJ whole genome shotgun (WGS) entry which is preliminary data.</text>
</comment>
<keyword evidence="2 3" id="KW-0067">ATP-binding</keyword>
<dbReference type="PROSITE" id="PS50011">
    <property type="entry name" value="PROTEIN_KINASE_DOM"/>
    <property type="match status" value="1"/>
</dbReference>